<dbReference type="PANTHER" id="PTHR31374">
    <property type="entry name" value="AUXIN-INDUCED PROTEIN-LIKE-RELATED"/>
    <property type="match status" value="1"/>
</dbReference>
<dbReference type="PANTHER" id="PTHR31374:SF118">
    <property type="entry name" value="OS01G0924966 PROTEIN"/>
    <property type="match status" value="1"/>
</dbReference>
<dbReference type="OrthoDB" id="660486at2759"/>
<accession>A0A2G9H538</accession>
<dbReference type="InterPro" id="IPR003676">
    <property type="entry name" value="SAUR_fam"/>
</dbReference>
<comment type="caution">
    <text evidence="2">The sequence shown here is derived from an EMBL/GenBank/DDBJ whole genome shotgun (WGS) entry which is preliminary data.</text>
</comment>
<evidence type="ECO:0000313" key="2">
    <source>
        <dbReference type="EMBL" id="PIN12603.1"/>
    </source>
</evidence>
<sequence>MFPALFTRFPLANIFITYHAFYSKTLLHNHMEFQNSEKKTSSIIKKTTKILCKNRSIKGKEKAPKGCFCVYVGVEKQRFVIKTEFANHPLFKMLLEGTELEYGFRNEGPLLIPCEVDLFCRVLVEIMDGDTDQFDQNLRRHRFGYGSFGSYDLLTPSSLLKINHF</sequence>
<dbReference type="Proteomes" id="UP000231279">
    <property type="component" value="Unassembled WGS sequence"/>
</dbReference>
<evidence type="ECO:0000313" key="3">
    <source>
        <dbReference type="Proteomes" id="UP000231279"/>
    </source>
</evidence>
<dbReference type="STRING" id="429701.A0A2G9H538"/>
<protein>
    <recommendedName>
        <fullName evidence="4">Small auxin-up RNA</fullName>
    </recommendedName>
</protein>
<dbReference type="AlphaFoldDB" id="A0A2G9H538"/>
<name>A0A2G9H538_9LAMI</name>
<dbReference type="Pfam" id="PF02519">
    <property type="entry name" value="Auxin_inducible"/>
    <property type="match status" value="1"/>
</dbReference>
<dbReference type="GO" id="GO:0009733">
    <property type="term" value="P:response to auxin"/>
    <property type="evidence" value="ECO:0007669"/>
    <property type="project" value="InterPro"/>
</dbReference>
<dbReference type="EMBL" id="NKXS01002654">
    <property type="protein sequence ID" value="PIN12603.1"/>
    <property type="molecule type" value="Genomic_DNA"/>
</dbReference>
<reference evidence="3" key="1">
    <citation type="journal article" date="2018" name="Gigascience">
        <title>Genome assembly of the Pink Ipe (Handroanthus impetiginosus, Bignoniaceae), a highly valued, ecologically keystone Neotropical timber forest tree.</title>
        <authorList>
            <person name="Silva-Junior O.B."/>
            <person name="Grattapaglia D."/>
            <person name="Novaes E."/>
            <person name="Collevatti R.G."/>
        </authorList>
    </citation>
    <scope>NUCLEOTIDE SEQUENCE [LARGE SCALE GENOMIC DNA]</scope>
    <source>
        <strain evidence="3">cv. UFG-1</strain>
    </source>
</reference>
<keyword evidence="3" id="KW-1185">Reference proteome</keyword>
<gene>
    <name evidence="2" type="ORF">CDL12_14784</name>
</gene>
<comment type="similarity">
    <text evidence="1">Belongs to the ARG7 family.</text>
</comment>
<organism evidence="2 3">
    <name type="scientific">Handroanthus impetiginosus</name>
    <dbReference type="NCBI Taxonomy" id="429701"/>
    <lineage>
        <taxon>Eukaryota</taxon>
        <taxon>Viridiplantae</taxon>
        <taxon>Streptophyta</taxon>
        <taxon>Embryophyta</taxon>
        <taxon>Tracheophyta</taxon>
        <taxon>Spermatophyta</taxon>
        <taxon>Magnoliopsida</taxon>
        <taxon>eudicotyledons</taxon>
        <taxon>Gunneridae</taxon>
        <taxon>Pentapetalae</taxon>
        <taxon>asterids</taxon>
        <taxon>lamiids</taxon>
        <taxon>Lamiales</taxon>
        <taxon>Bignoniaceae</taxon>
        <taxon>Crescentiina</taxon>
        <taxon>Tabebuia alliance</taxon>
        <taxon>Handroanthus</taxon>
    </lineage>
</organism>
<evidence type="ECO:0000256" key="1">
    <source>
        <dbReference type="ARBA" id="ARBA00006974"/>
    </source>
</evidence>
<evidence type="ECO:0008006" key="4">
    <source>
        <dbReference type="Google" id="ProtNLM"/>
    </source>
</evidence>
<proteinExistence type="inferred from homology"/>